<feature type="domain" description="HTH marR-type" evidence="4">
    <location>
        <begin position="1"/>
        <end position="145"/>
    </location>
</feature>
<dbReference type="SMART" id="SM00347">
    <property type="entry name" value="HTH_MARR"/>
    <property type="match status" value="1"/>
</dbReference>
<dbReference type="AlphaFoldDB" id="A0A9D1T8B3"/>
<evidence type="ECO:0000256" key="1">
    <source>
        <dbReference type="ARBA" id="ARBA00023015"/>
    </source>
</evidence>
<evidence type="ECO:0000256" key="2">
    <source>
        <dbReference type="ARBA" id="ARBA00023125"/>
    </source>
</evidence>
<dbReference type="PANTHER" id="PTHR42756:SF1">
    <property type="entry name" value="TRANSCRIPTIONAL REPRESSOR OF EMRAB OPERON"/>
    <property type="match status" value="1"/>
</dbReference>
<reference evidence="5" key="1">
    <citation type="submission" date="2020-10" db="EMBL/GenBank/DDBJ databases">
        <authorList>
            <person name="Gilroy R."/>
        </authorList>
    </citation>
    <scope>NUCLEOTIDE SEQUENCE</scope>
    <source>
        <strain evidence="5">ChiBcec6-7307</strain>
    </source>
</reference>
<comment type="caution">
    <text evidence="5">The sequence shown here is derived from an EMBL/GenBank/DDBJ whole genome shotgun (WGS) entry which is preliminary data.</text>
</comment>
<name>A0A9D1T8B3_9FIRM</name>
<dbReference type="PANTHER" id="PTHR42756">
    <property type="entry name" value="TRANSCRIPTIONAL REGULATOR, MARR"/>
    <property type="match status" value="1"/>
</dbReference>
<evidence type="ECO:0000256" key="3">
    <source>
        <dbReference type="ARBA" id="ARBA00023163"/>
    </source>
</evidence>
<evidence type="ECO:0000259" key="4">
    <source>
        <dbReference type="PROSITE" id="PS50995"/>
    </source>
</evidence>
<organism evidence="5 6">
    <name type="scientific">Candidatus Merdiplasma excrementigallinarum</name>
    <dbReference type="NCBI Taxonomy" id="2840864"/>
    <lineage>
        <taxon>Bacteria</taxon>
        <taxon>Bacillati</taxon>
        <taxon>Bacillota</taxon>
        <taxon>Clostridia</taxon>
        <taxon>Lachnospirales</taxon>
        <taxon>Lachnospiraceae</taxon>
        <taxon>Lachnospiraceae incertae sedis</taxon>
        <taxon>Candidatus Merdiplasma</taxon>
    </lineage>
</organism>
<dbReference type="InterPro" id="IPR000835">
    <property type="entry name" value="HTH_MarR-typ"/>
</dbReference>
<dbReference type="PROSITE" id="PS50995">
    <property type="entry name" value="HTH_MARR_2"/>
    <property type="match status" value="1"/>
</dbReference>
<dbReference type="SUPFAM" id="SSF46785">
    <property type="entry name" value="Winged helix' DNA-binding domain"/>
    <property type="match status" value="1"/>
</dbReference>
<dbReference type="EMBL" id="DVOS01000026">
    <property type="protein sequence ID" value="HIV22753.1"/>
    <property type="molecule type" value="Genomic_DNA"/>
</dbReference>
<dbReference type="GO" id="GO:0003677">
    <property type="term" value="F:DNA binding"/>
    <property type="evidence" value="ECO:0007669"/>
    <property type="project" value="UniProtKB-KW"/>
</dbReference>
<gene>
    <name evidence="5" type="ORF">IAC80_02310</name>
</gene>
<sequence>MEAQRECDMAHDAGKLINMISHQMKRQSCFPEKESGLTNMQRLVLHYILFQAPLGDIYQKDIEKAFQIRRSSATGILQLLEKNGFIYRETVEWDARLKKLLPTQKALELKEQIIAHIQYMEALLRRGIPEADLKICLQVLEQMSANLSGGEKTVGKGENET</sequence>
<dbReference type="Gene3D" id="1.10.10.10">
    <property type="entry name" value="Winged helix-like DNA-binding domain superfamily/Winged helix DNA-binding domain"/>
    <property type="match status" value="1"/>
</dbReference>
<accession>A0A9D1T8B3</accession>
<keyword evidence="1" id="KW-0805">Transcription regulation</keyword>
<keyword evidence="2" id="KW-0238">DNA-binding</keyword>
<dbReference type="InterPro" id="IPR036388">
    <property type="entry name" value="WH-like_DNA-bd_sf"/>
</dbReference>
<proteinExistence type="predicted"/>
<evidence type="ECO:0000313" key="5">
    <source>
        <dbReference type="EMBL" id="HIV22753.1"/>
    </source>
</evidence>
<dbReference type="Proteomes" id="UP000886889">
    <property type="component" value="Unassembled WGS sequence"/>
</dbReference>
<evidence type="ECO:0000313" key="6">
    <source>
        <dbReference type="Proteomes" id="UP000886889"/>
    </source>
</evidence>
<dbReference type="Pfam" id="PF12802">
    <property type="entry name" value="MarR_2"/>
    <property type="match status" value="1"/>
</dbReference>
<protein>
    <submittedName>
        <fullName evidence="5">MarR family transcriptional regulator</fullName>
    </submittedName>
</protein>
<keyword evidence="3" id="KW-0804">Transcription</keyword>
<dbReference type="GO" id="GO:0003700">
    <property type="term" value="F:DNA-binding transcription factor activity"/>
    <property type="evidence" value="ECO:0007669"/>
    <property type="project" value="InterPro"/>
</dbReference>
<dbReference type="InterPro" id="IPR036390">
    <property type="entry name" value="WH_DNA-bd_sf"/>
</dbReference>
<reference evidence="5" key="2">
    <citation type="journal article" date="2021" name="PeerJ">
        <title>Extensive microbial diversity within the chicken gut microbiome revealed by metagenomics and culture.</title>
        <authorList>
            <person name="Gilroy R."/>
            <person name="Ravi A."/>
            <person name="Getino M."/>
            <person name="Pursley I."/>
            <person name="Horton D.L."/>
            <person name="Alikhan N.F."/>
            <person name="Baker D."/>
            <person name="Gharbi K."/>
            <person name="Hall N."/>
            <person name="Watson M."/>
            <person name="Adriaenssens E.M."/>
            <person name="Foster-Nyarko E."/>
            <person name="Jarju S."/>
            <person name="Secka A."/>
            <person name="Antonio M."/>
            <person name="Oren A."/>
            <person name="Chaudhuri R.R."/>
            <person name="La Ragione R."/>
            <person name="Hildebrand F."/>
            <person name="Pallen M.J."/>
        </authorList>
    </citation>
    <scope>NUCLEOTIDE SEQUENCE</scope>
    <source>
        <strain evidence="5">ChiBcec6-7307</strain>
    </source>
</reference>